<gene>
    <name evidence="1" type="ORF">XTALMG727_2697</name>
</gene>
<accession>A0A0K2ZWG7</accession>
<dbReference type="EMBL" id="CXOI01000046">
    <property type="protein sequence ID" value="CTP89387.1"/>
    <property type="molecule type" value="Genomic_DNA"/>
</dbReference>
<proteinExistence type="predicted"/>
<dbReference type="AlphaFoldDB" id="A0A0K2ZWG7"/>
<name>A0A0K2ZWG7_9XANT</name>
<dbReference type="RefSeq" id="WP_155742843.1">
    <property type="nucleotide sequence ID" value="NZ_CXOI01000046.1"/>
</dbReference>
<protein>
    <submittedName>
        <fullName evidence="1">Uncharacterized protein</fullName>
    </submittedName>
</protein>
<reference evidence="2" key="1">
    <citation type="submission" date="2015-07" db="EMBL/GenBank/DDBJ databases">
        <authorList>
            <person name="Wibberg D."/>
        </authorList>
    </citation>
    <scope>NUCLEOTIDE SEQUENCE [LARGE SCALE GENOMIC DNA]</scope>
</reference>
<organism evidence="1 2">
    <name type="scientific">Xanthomonas graminis pv. arrhenatheri LMG 727</name>
    <dbReference type="NCBI Taxonomy" id="1195923"/>
    <lineage>
        <taxon>Bacteria</taxon>
        <taxon>Pseudomonadati</taxon>
        <taxon>Pseudomonadota</taxon>
        <taxon>Gammaproteobacteria</taxon>
        <taxon>Lysobacterales</taxon>
        <taxon>Lysobacteraceae</taxon>
        <taxon>Xanthomonas</taxon>
        <taxon>Xanthomonas translucens group</taxon>
        <taxon>Xanthomonas graminis</taxon>
    </lineage>
</organism>
<evidence type="ECO:0000313" key="2">
    <source>
        <dbReference type="Proteomes" id="UP000046187"/>
    </source>
</evidence>
<keyword evidence="2" id="KW-1185">Reference proteome</keyword>
<sequence>MSLYAAVGLSNSGTISGANVSGSTCKLLNLNGHIISRDVWLSAGNNLLSSTGWARAGHALGYQCRLQSGNRCWS</sequence>
<dbReference type="Proteomes" id="UP000046187">
    <property type="component" value="Unassembled WGS sequence"/>
</dbReference>
<evidence type="ECO:0000313" key="1">
    <source>
        <dbReference type="EMBL" id="CTP89387.1"/>
    </source>
</evidence>